<evidence type="ECO:0000313" key="3">
    <source>
        <dbReference type="EMBL" id="SLN45226.1"/>
    </source>
</evidence>
<evidence type="ECO:0000256" key="1">
    <source>
        <dbReference type="ARBA" id="ARBA00022801"/>
    </source>
</evidence>
<dbReference type="Pfam" id="PF00795">
    <property type="entry name" value="CN_hydrolase"/>
    <property type="match status" value="1"/>
</dbReference>
<feature type="domain" description="CN hydrolase" evidence="2">
    <location>
        <begin position="1"/>
        <end position="236"/>
    </location>
</feature>
<keyword evidence="4" id="KW-1185">Reference proteome</keyword>
<dbReference type="CDD" id="cd07197">
    <property type="entry name" value="nitrilase"/>
    <property type="match status" value="1"/>
</dbReference>
<dbReference type="EC" id="3.5.1.100" evidence="3"/>
<dbReference type="GO" id="GO:0016811">
    <property type="term" value="F:hydrolase activity, acting on carbon-nitrogen (but not peptide) bonds, in linear amides"/>
    <property type="evidence" value="ECO:0007669"/>
    <property type="project" value="TreeGrafter"/>
</dbReference>
<dbReference type="PROSITE" id="PS50263">
    <property type="entry name" value="CN_HYDROLASE"/>
    <property type="match status" value="1"/>
</dbReference>
<dbReference type="AlphaFoldDB" id="A0A1X6ZA16"/>
<evidence type="ECO:0000259" key="2">
    <source>
        <dbReference type="PROSITE" id="PS50263"/>
    </source>
</evidence>
<keyword evidence="1 3" id="KW-0378">Hydrolase</keyword>
<protein>
    <submittedName>
        <fullName evidence="3">(R)-stereoselective amidase</fullName>
        <ecNumber evidence="3">3.5.1.100</ecNumber>
    </submittedName>
</protein>
<dbReference type="InterPro" id="IPR050345">
    <property type="entry name" value="Aliph_Amidase/BUP"/>
</dbReference>
<organism evidence="3 4">
    <name type="scientific">Roseovarius albus</name>
    <dbReference type="NCBI Taxonomy" id="1247867"/>
    <lineage>
        <taxon>Bacteria</taxon>
        <taxon>Pseudomonadati</taxon>
        <taxon>Pseudomonadota</taxon>
        <taxon>Alphaproteobacteria</taxon>
        <taxon>Rhodobacterales</taxon>
        <taxon>Roseobacteraceae</taxon>
        <taxon>Roseovarius</taxon>
    </lineage>
</organism>
<dbReference type="PANTHER" id="PTHR43674">
    <property type="entry name" value="NITRILASE C965.09-RELATED"/>
    <property type="match status" value="1"/>
</dbReference>
<dbReference type="SUPFAM" id="SSF56317">
    <property type="entry name" value="Carbon-nitrogen hydrolase"/>
    <property type="match status" value="1"/>
</dbReference>
<proteinExistence type="predicted"/>
<dbReference type="InterPro" id="IPR036526">
    <property type="entry name" value="C-N_Hydrolase_sf"/>
</dbReference>
<dbReference type="EMBL" id="FWFX01000006">
    <property type="protein sequence ID" value="SLN45226.1"/>
    <property type="molecule type" value="Genomic_DNA"/>
</dbReference>
<accession>A0A1X6ZA16</accession>
<name>A0A1X6ZA16_9RHOB</name>
<gene>
    <name evidence="3" type="primary">ramA_2</name>
    <name evidence="3" type="ORF">ROA7450_02176</name>
</gene>
<dbReference type="InterPro" id="IPR003010">
    <property type="entry name" value="C-N_Hydrolase"/>
</dbReference>
<evidence type="ECO:0000313" key="4">
    <source>
        <dbReference type="Proteomes" id="UP000193061"/>
    </source>
</evidence>
<dbReference type="Proteomes" id="UP000193061">
    <property type="component" value="Unassembled WGS sequence"/>
</dbReference>
<reference evidence="3 4" key="1">
    <citation type="submission" date="2017-03" db="EMBL/GenBank/DDBJ databases">
        <authorList>
            <person name="Afonso C.L."/>
            <person name="Miller P.J."/>
            <person name="Scott M.A."/>
            <person name="Spackman E."/>
            <person name="Goraichik I."/>
            <person name="Dimitrov K.M."/>
            <person name="Suarez D.L."/>
            <person name="Swayne D.E."/>
        </authorList>
    </citation>
    <scope>NUCLEOTIDE SEQUENCE [LARGE SCALE GENOMIC DNA]</scope>
    <source>
        <strain evidence="3 4">CECT 7450</strain>
    </source>
</reference>
<dbReference type="Gene3D" id="3.60.110.10">
    <property type="entry name" value="Carbon-nitrogen hydrolase"/>
    <property type="match status" value="1"/>
</dbReference>
<dbReference type="PANTHER" id="PTHR43674:SF2">
    <property type="entry name" value="BETA-UREIDOPROPIONASE"/>
    <property type="match status" value="1"/>
</dbReference>
<sequence>MTTAAERDAHLLTSAAKVRQAIAEQGDVDLVVLPELSSIDYSRETFSRLDEIGEELDGPSFQAWSALARELAITVVYGFPRSGEGCHHIAMGVVGPDGTLIGHYDKLHLAQYGASMEKEYYTRGDHLCVFKVNGFKVAPIICYDIRIPELSRTLVLNHDVDLILHCGAYYRDDSFATWHHFAMARAIENQVFFSSLNRAGVNYGNSLFCYPWMDGNIKPETFPDRDEVFKRFTLDRATLLKARRDYTFLKDRLPDYGGNLRNLAK</sequence>